<sequence length="339" mass="38317">MADSVAVDTGENTLLNLQISVLPAKIKVLQWTVIETPYEYTFSDLIESLCNDSDALFPRHYLSNALPPKNEIDHVVYTVYTNAQVNERGVGLKVPGNVLIRKAMPSGNFLEVSLYLDVPQTATGSGQTTCKSAFEKMMKAASAASFSMKKYPQMHYAPRPGKTCLDIESDTSMAGSTSTGCDQSQSKKHRRMDWVLFDDFVELLNKQEAYFSSDVSLGIGTKFVRTLSKIIFQLLPHFGKFAHERISLPDLFIKAFLPDPNDLESQRYNQPNLHRHSLQQLDRDDLISMQSKLYDCLYGFLELERFSKIKLAVKSLAEAVSKYLIYLEKCNQRMKEAHA</sequence>
<name>A0AAN8PUB9_PATCE</name>
<protein>
    <submittedName>
        <fullName evidence="1">Uncharacterized protein</fullName>
    </submittedName>
</protein>
<evidence type="ECO:0000313" key="2">
    <source>
        <dbReference type="Proteomes" id="UP001347796"/>
    </source>
</evidence>
<accession>A0AAN8PUB9</accession>
<comment type="caution">
    <text evidence="1">The sequence shown here is derived from an EMBL/GenBank/DDBJ whole genome shotgun (WGS) entry which is preliminary data.</text>
</comment>
<dbReference type="AlphaFoldDB" id="A0AAN8PUB9"/>
<evidence type="ECO:0000313" key="1">
    <source>
        <dbReference type="EMBL" id="KAK6182624.1"/>
    </source>
</evidence>
<reference evidence="1 2" key="1">
    <citation type="submission" date="2024-01" db="EMBL/GenBank/DDBJ databases">
        <title>The genome of the rayed Mediterranean limpet Patella caerulea (Linnaeus, 1758).</title>
        <authorList>
            <person name="Anh-Thu Weber A."/>
            <person name="Halstead-Nussloch G."/>
        </authorList>
    </citation>
    <scope>NUCLEOTIDE SEQUENCE [LARGE SCALE GENOMIC DNA]</scope>
    <source>
        <strain evidence="1">AATW-2023a</strain>
        <tissue evidence="1">Whole specimen</tissue>
    </source>
</reference>
<gene>
    <name evidence="1" type="ORF">SNE40_010266</name>
</gene>
<dbReference type="Proteomes" id="UP001347796">
    <property type="component" value="Unassembled WGS sequence"/>
</dbReference>
<proteinExistence type="predicted"/>
<keyword evidence="2" id="KW-1185">Reference proteome</keyword>
<organism evidence="1 2">
    <name type="scientific">Patella caerulea</name>
    <name type="common">Rayed Mediterranean limpet</name>
    <dbReference type="NCBI Taxonomy" id="87958"/>
    <lineage>
        <taxon>Eukaryota</taxon>
        <taxon>Metazoa</taxon>
        <taxon>Spiralia</taxon>
        <taxon>Lophotrochozoa</taxon>
        <taxon>Mollusca</taxon>
        <taxon>Gastropoda</taxon>
        <taxon>Patellogastropoda</taxon>
        <taxon>Patelloidea</taxon>
        <taxon>Patellidae</taxon>
        <taxon>Patella</taxon>
    </lineage>
</organism>
<dbReference type="EMBL" id="JAZGQO010000007">
    <property type="protein sequence ID" value="KAK6182624.1"/>
    <property type="molecule type" value="Genomic_DNA"/>
</dbReference>